<evidence type="ECO:0000256" key="1">
    <source>
        <dbReference type="SAM" id="MobiDB-lite"/>
    </source>
</evidence>
<gene>
    <name evidence="2" type="ORF">AVEN_128376_1</name>
</gene>
<reference evidence="2 3" key="1">
    <citation type="journal article" date="2019" name="Sci. Rep.">
        <title>Orb-weaving spider Araneus ventricosus genome elucidates the spidroin gene catalogue.</title>
        <authorList>
            <person name="Kono N."/>
            <person name="Nakamura H."/>
            <person name="Ohtoshi R."/>
            <person name="Moran D.A.P."/>
            <person name="Shinohara A."/>
            <person name="Yoshida Y."/>
            <person name="Fujiwara M."/>
            <person name="Mori M."/>
            <person name="Tomita M."/>
            <person name="Arakawa K."/>
        </authorList>
    </citation>
    <scope>NUCLEOTIDE SEQUENCE [LARGE SCALE GENOMIC DNA]</scope>
</reference>
<dbReference type="Proteomes" id="UP000499080">
    <property type="component" value="Unassembled WGS sequence"/>
</dbReference>
<protein>
    <submittedName>
        <fullName evidence="2">Uncharacterized protein</fullName>
    </submittedName>
</protein>
<keyword evidence="3" id="KW-1185">Reference proteome</keyword>
<feature type="region of interest" description="Disordered" evidence="1">
    <location>
        <begin position="1"/>
        <end position="26"/>
    </location>
</feature>
<comment type="caution">
    <text evidence="2">The sequence shown here is derived from an EMBL/GenBank/DDBJ whole genome shotgun (WGS) entry which is preliminary data.</text>
</comment>
<accession>A0A4Y2F7L2</accession>
<proteinExistence type="predicted"/>
<name>A0A4Y2F7L2_ARAVE</name>
<dbReference type="AlphaFoldDB" id="A0A4Y2F7L2"/>
<evidence type="ECO:0000313" key="2">
    <source>
        <dbReference type="EMBL" id="GBM37480.1"/>
    </source>
</evidence>
<evidence type="ECO:0000313" key="3">
    <source>
        <dbReference type="Proteomes" id="UP000499080"/>
    </source>
</evidence>
<organism evidence="2 3">
    <name type="scientific">Araneus ventricosus</name>
    <name type="common">Orbweaver spider</name>
    <name type="synonym">Epeira ventricosa</name>
    <dbReference type="NCBI Taxonomy" id="182803"/>
    <lineage>
        <taxon>Eukaryota</taxon>
        <taxon>Metazoa</taxon>
        <taxon>Ecdysozoa</taxon>
        <taxon>Arthropoda</taxon>
        <taxon>Chelicerata</taxon>
        <taxon>Arachnida</taxon>
        <taxon>Araneae</taxon>
        <taxon>Araneomorphae</taxon>
        <taxon>Entelegynae</taxon>
        <taxon>Araneoidea</taxon>
        <taxon>Araneidae</taxon>
        <taxon>Araneus</taxon>
    </lineage>
</organism>
<sequence length="26" mass="2713">MDPTGATVTELLLLSLSEDPTGPQKV</sequence>
<dbReference type="EMBL" id="BGPR01249528">
    <property type="protein sequence ID" value="GBM37480.1"/>
    <property type="molecule type" value="Genomic_DNA"/>
</dbReference>
<feature type="non-terminal residue" evidence="2">
    <location>
        <position position="26"/>
    </location>
</feature>